<dbReference type="RefSeq" id="WP_264205095.1">
    <property type="nucleotide sequence ID" value="NZ_JAOZEW010000003.1"/>
</dbReference>
<keyword evidence="2" id="KW-1185">Reference proteome</keyword>
<sequence length="491" mass="54576">MSYTLIIGGKLIIRAKGDIKSYAKENIEINSVKKINITGANNGVSFNKPKKGLPVEKMALAKVEFRTLAAYKGEFGFDWLRLKDNGLNLEPDYKSIIEGGYKDGISDLTKIEAYKKLKSEYKQIPVIVKAKTAGGKPSVGEYFVPYLNLFSKKFSDTITATTPPPFEATLRVLVDIGEDLDKLEFEYDKTIFTIDKPVLSDKNKTGGLVASAGATIKITCNEDITSDALGIIKVFAYPKDSGVKSKPEQLALRKLAGKIIVGKNDASQRKEQKFVLVGIKTNVTKSLTGTLIGGFTPDEKTNLCNALYQALIVPILENSPNELDVSSNPHFQTGGKYIESSNKINEDTNGFFADVKNIFLNDKDAAGVLKNNKYKTGYFTVFSLAAQVYDEAKGQIHGEQYLAGGKWKMRFLKNLLLFPNKDFCTMNHEGLHGMGLLHTHADSNPIEDSDVKYVYPNALTNPLNSTDNIMCYRDVAYTTWKWQWSIMRRNV</sequence>
<reference evidence="1" key="1">
    <citation type="submission" date="2022-10" db="EMBL/GenBank/DDBJ databases">
        <title>Two novel species of Flavobacterium.</title>
        <authorList>
            <person name="Liu Q."/>
            <person name="Xin Y.-H."/>
        </authorList>
    </citation>
    <scope>NUCLEOTIDE SEQUENCE</scope>
    <source>
        <strain evidence="1">LS1R49</strain>
    </source>
</reference>
<dbReference type="AlphaFoldDB" id="A0A9X2ZC25"/>
<gene>
    <name evidence="1" type="ORF">OIU83_04610</name>
</gene>
<accession>A0A9X2ZC25</accession>
<evidence type="ECO:0000313" key="1">
    <source>
        <dbReference type="EMBL" id="MCV9926917.1"/>
    </source>
</evidence>
<dbReference type="Proteomes" id="UP001151079">
    <property type="component" value="Unassembled WGS sequence"/>
</dbReference>
<dbReference type="EMBL" id="JAOZEW010000003">
    <property type="protein sequence ID" value="MCV9926917.1"/>
    <property type="molecule type" value="Genomic_DNA"/>
</dbReference>
<comment type="caution">
    <text evidence="1">The sequence shown here is derived from an EMBL/GenBank/DDBJ whole genome shotgun (WGS) entry which is preliminary data.</text>
</comment>
<evidence type="ECO:0000313" key="2">
    <source>
        <dbReference type="Proteomes" id="UP001151079"/>
    </source>
</evidence>
<proteinExistence type="predicted"/>
<protein>
    <submittedName>
        <fullName evidence="1">Uncharacterized protein</fullName>
    </submittedName>
</protein>
<organism evidence="1 2">
    <name type="scientific">Flavobacterium shii</name>
    <dbReference type="NCBI Taxonomy" id="2987687"/>
    <lineage>
        <taxon>Bacteria</taxon>
        <taxon>Pseudomonadati</taxon>
        <taxon>Bacteroidota</taxon>
        <taxon>Flavobacteriia</taxon>
        <taxon>Flavobacteriales</taxon>
        <taxon>Flavobacteriaceae</taxon>
        <taxon>Flavobacterium</taxon>
    </lineage>
</organism>
<name>A0A9X2ZC25_9FLAO</name>